<feature type="region of interest" description="Disordered" evidence="1">
    <location>
        <begin position="113"/>
        <end position="141"/>
    </location>
</feature>
<sequence length="141" mass="15278">MIVYDRANDRVRRIVQRTKLCRCESSASVVLRCQGCLLTAAPPGQVRSRSRDGAGHRRRRPTAVGRTGTGRGTNCALEVLRCVETCSSSFPDVVADAAATFVTMGQYPVVSASRWSSVRGHSDEPSTRNDLISEGHTSIAK</sequence>
<dbReference type="Proteomes" id="UP000299102">
    <property type="component" value="Unassembled WGS sequence"/>
</dbReference>
<proteinExistence type="predicted"/>
<organism evidence="2 3">
    <name type="scientific">Eumeta variegata</name>
    <name type="common">Bagworm moth</name>
    <name type="synonym">Eumeta japonica</name>
    <dbReference type="NCBI Taxonomy" id="151549"/>
    <lineage>
        <taxon>Eukaryota</taxon>
        <taxon>Metazoa</taxon>
        <taxon>Ecdysozoa</taxon>
        <taxon>Arthropoda</taxon>
        <taxon>Hexapoda</taxon>
        <taxon>Insecta</taxon>
        <taxon>Pterygota</taxon>
        <taxon>Neoptera</taxon>
        <taxon>Endopterygota</taxon>
        <taxon>Lepidoptera</taxon>
        <taxon>Glossata</taxon>
        <taxon>Ditrysia</taxon>
        <taxon>Tineoidea</taxon>
        <taxon>Psychidae</taxon>
        <taxon>Oiketicinae</taxon>
        <taxon>Eumeta</taxon>
    </lineage>
</organism>
<comment type="caution">
    <text evidence="2">The sequence shown here is derived from an EMBL/GenBank/DDBJ whole genome shotgun (WGS) entry which is preliminary data.</text>
</comment>
<keyword evidence="3" id="KW-1185">Reference proteome</keyword>
<dbReference type="AlphaFoldDB" id="A0A4C1YHH5"/>
<gene>
    <name evidence="2" type="ORF">EVAR_59638_1</name>
</gene>
<feature type="compositionally biased region" description="Basic and acidic residues" evidence="1">
    <location>
        <begin position="120"/>
        <end position="133"/>
    </location>
</feature>
<evidence type="ECO:0000313" key="2">
    <source>
        <dbReference type="EMBL" id="GBP74743.1"/>
    </source>
</evidence>
<name>A0A4C1YHH5_EUMVA</name>
<protein>
    <submittedName>
        <fullName evidence="2">Uncharacterized protein</fullName>
    </submittedName>
</protein>
<evidence type="ECO:0000256" key="1">
    <source>
        <dbReference type="SAM" id="MobiDB-lite"/>
    </source>
</evidence>
<dbReference type="EMBL" id="BGZK01001220">
    <property type="protein sequence ID" value="GBP74743.1"/>
    <property type="molecule type" value="Genomic_DNA"/>
</dbReference>
<feature type="region of interest" description="Disordered" evidence="1">
    <location>
        <begin position="44"/>
        <end position="70"/>
    </location>
</feature>
<reference evidence="2 3" key="1">
    <citation type="journal article" date="2019" name="Commun. Biol.">
        <title>The bagworm genome reveals a unique fibroin gene that provides high tensile strength.</title>
        <authorList>
            <person name="Kono N."/>
            <person name="Nakamura H."/>
            <person name="Ohtoshi R."/>
            <person name="Tomita M."/>
            <person name="Numata K."/>
            <person name="Arakawa K."/>
        </authorList>
    </citation>
    <scope>NUCLEOTIDE SEQUENCE [LARGE SCALE GENOMIC DNA]</scope>
</reference>
<accession>A0A4C1YHH5</accession>
<evidence type="ECO:0000313" key="3">
    <source>
        <dbReference type="Proteomes" id="UP000299102"/>
    </source>
</evidence>